<dbReference type="AlphaFoldDB" id="A0A834FYM7"/>
<evidence type="ECO:0000256" key="1">
    <source>
        <dbReference type="SAM" id="MobiDB-lite"/>
    </source>
</evidence>
<gene>
    <name evidence="2" type="ORF">RHSIM_Rhsim13G0078900</name>
</gene>
<feature type="region of interest" description="Disordered" evidence="1">
    <location>
        <begin position="24"/>
        <end position="58"/>
    </location>
</feature>
<organism evidence="2 3">
    <name type="scientific">Rhododendron simsii</name>
    <name type="common">Sims's rhododendron</name>
    <dbReference type="NCBI Taxonomy" id="118357"/>
    <lineage>
        <taxon>Eukaryota</taxon>
        <taxon>Viridiplantae</taxon>
        <taxon>Streptophyta</taxon>
        <taxon>Embryophyta</taxon>
        <taxon>Tracheophyta</taxon>
        <taxon>Spermatophyta</taxon>
        <taxon>Magnoliopsida</taxon>
        <taxon>eudicotyledons</taxon>
        <taxon>Gunneridae</taxon>
        <taxon>Pentapetalae</taxon>
        <taxon>asterids</taxon>
        <taxon>Ericales</taxon>
        <taxon>Ericaceae</taxon>
        <taxon>Ericoideae</taxon>
        <taxon>Rhodoreae</taxon>
        <taxon>Rhododendron</taxon>
    </lineage>
</organism>
<comment type="caution">
    <text evidence="2">The sequence shown here is derived from an EMBL/GenBank/DDBJ whole genome shotgun (WGS) entry which is preliminary data.</text>
</comment>
<evidence type="ECO:0000313" key="2">
    <source>
        <dbReference type="EMBL" id="KAF7119837.1"/>
    </source>
</evidence>
<evidence type="ECO:0000313" key="3">
    <source>
        <dbReference type="Proteomes" id="UP000626092"/>
    </source>
</evidence>
<name>A0A834FYM7_RHOSS</name>
<reference evidence="2" key="1">
    <citation type="submission" date="2019-11" db="EMBL/GenBank/DDBJ databases">
        <authorList>
            <person name="Liu Y."/>
            <person name="Hou J."/>
            <person name="Li T.-Q."/>
            <person name="Guan C.-H."/>
            <person name="Wu X."/>
            <person name="Wu H.-Z."/>
            <person name="Ling F."/>
            <person name="Zhang R."/>
            <person name="Shi X.-G."/>
            <person name="Ren J.-P."/>
            <person name="Chen E.-F."/>
            <person name="Sun J.-M."/>
        </authorList>
    </citation>
    <scope>NUCLEOTIDE SEQUENCE</scope>
    <source>
        <strain evidence="2">Adult_tree_wgs_1</strain>
        <tissue evidence="2">Leaves</tissue>
    </source>
</reference>
<proteinExistence type="predicted"/>
<dbReference type="Proteomes" id="UP000626092">
    <property type="component" value="Unassembled WGS sequence"/>
</dbReference>
<keyword evidence="3" id="KW-1185">Reference proteome</keyword>
<dbReference type="OrthoDB" id="1751831at2759"/>
<protein>
    <submittedName>
        <fullName evidence="2">Uncharacterized protein</fullName>
    </submittedName>
</protein>
<sequence>MPICIRTPHYVLSMITMPPQMGADRKLQQNQDEPAKGTSGGGRGRHREKGNKKEVDVRTLQSQCKQAISSAEIRTANELLNRIRQHSSPYGDGTKDWHITLIMHLRRAFGWGQHYMLLLPSRGFQLLIL</sequence>
<dbReference type="EMBL" id="WJXA01000013">
    <property type="protein sequence ID" value="KAF7119837.1"/>
    <property type="molecule type" value="Genomic_DNA"/>
</dbReference>
<accession>A0A834FYM7</accession>